<accession>A0ABX0YDG3</accession>
<name>A0ABX0YDG3_9PSED</name>
<organism evidence="1 2">
    <name type="scientific">Pseudomonas quercus</name>
    <dbReference type="NCBI Taxonomy" id="2722792"/>
    <lineage>
        <taxon>Bacteria</taxon>
        <taxon>Pseudomonadati</taxon>
        <taxon>Pseudomonadota</taxon>
        <taxon>Gammaproteobacteria</taxon>
        <taxon>Pseudomonadales</taxon>
        <taxon>Pseudomonadaceae</taxon>
        <taxon>Pseudomonas</taxon>
    </lineage>
</organism>
<dbReference type="Proteomes" id="UP000746535">
    <property type="component" value="Unassembled WGS sequence"/>
</dbReference>
<sequence length="113" mass="12754">MTDFRNDPAFADNLRALLAQLITDEGIFEPDITPDSLFLTTVDSEDGHITASVSLFDEAYRSIVERQPPVYAPSYPFSGVFSQGETFDDAYRVHPSFEPIDFYYLIGKAYDIV</sequence>
<reference evidence="1 2" key="1">
    <citation type="submission" date="2020-03" db="EMBL/GenBank/DDBJ databases">
        <authorList>
            <person name="Wang L."/>
            <person name="He N."/>
            <person name="Li Y."/>
            <person name="Fang Y."/>
            <person name="Zhang F."/>
        </authorList>
    </citation>
    <scope>NUCLEOTIDE SEQUENCE [LARGE SCALE GENOMIC DNA]</scope>
    <source>
        <strain evidence="2">hsmgli-8</strain>
    </source>
</reference>
<dbReference type="RefSeq" id="WP_168082541.1">
    <property type="nucleotide sequence ID" value="NZ_JAAVJI010000002.1"/>
</dbReference>
<keyword evidence="2" id="KW-1185">Reference proteome</keyword>
<comment type="caution">
    <text evidence="1">The sequence shown here is derived from an EMBL/GenBank/DDBJ whole genome shotgun (WGS) entry which is preliminary data.</text>
</comment>
<evidence type="ECO:0000313" key="2">
    <source>
        <dbReference type="Proteomes" id="UP000746535"/>
    </source>
</evidence>
<proteinExistence type="predicted"/>
<protein>
    <submittedName>
        <fullName evidence="1">Uncharacterized protein</fullName>
    </submittedName>
</protein>
<gene>
    <name evidence="1" type="ORF">HBH25_06080</name>
</gene>
<evidence type="ECO:0000313" key="1">
    <source>
        <dbReference type="EMBL" id="NJP00429.1"/>
    </source>
</evidence>
<dbReference type="EMBL" id="JAAVJI010000002">
    <property type="protein sequence ID" value="NJP00429.1"/>
    <property type="molecule type" value="Genomic_DNA"/>
</dbReference>